<dbReference type="AlphaFoldDB" id="A0A3B0UD25"/>
<dbReference type="PROSITE" id="PS51186">
    <property type="entry name" value="GNAT"/>
    <property type="match status" value="1"/>
</dbReference>
<dbReference type="GO" id="GO:0016747">
    <property type="term" value="F:acyltransferase activity, transferring groups other than amino-acyl groups"/>
    <property type="evidence" value="ECO:0007669"/>
    <property type="project" value="InterPro"/>
</dbReference>
<dbReference type="Pfam" id="PF00583">
    <property type="entry name" value="Acetyltransf_1"/>
    <property type="match status" value="1"/>
</dbReference>
<feature type="domain" description="N-acetyltransferase" evidence="1">
    <location>
        <begin position="25"/>
        <end position="172"/>
    </location>
</feature>
<protein>
    <recommendedName>
        <fullName evidence="1">N-acetyltransferase domain-containing protein</fullName>
    </recommendedName>
</protein>
<dbReference type="InterPro" id="IPR016181">
    <property type="entry name" value="Acyl_CoA_acyltransferase"/>
</dbReference>
<organism evidence="2">
    <name type="scientific">hydrothermal vent metagenome</name>
    <dbReference type="NCBI Taxonomy" id="652676"/>
    <lineage>
        <taxon>unclassified sequences</taxon>
        <taxon>metagenomes</taxon>
        <taxon>ecological metagenomes</taxon>
    </lineage>
</organism>
<dbReference type="CDD" id="cd04301">
    <property type="entry name" value="NAT_SF"/>
    <property type="match status" value="1"/>
</dbReference>
<gene>
    <name evidence="2" type="ORF">MNBD_ALPHA12-1491</name>
</gene>
<accession>A0A3B0UD25</accession>
<evidence type="ECO:0000313" key="2">
    <source>
        <dbReference type="EMBL" id="VAW23247.1"/>
    </source>
</evidence>
<reference evidence="2" key="1">
    <citation type="submission" date="2018-06" db="EMBL/GenBank/DDBJ databases">
        <authorList>
            <person name="Zhirakovskaya E."/>
        </authorList>
    </citation>
    <scope>NUCLEOTIDE SEQUENCE</scope>
</reference>
<dbReference type="SUPFAM" id="SSF55729">
    <property type="entry name" value="Acyl-CoA N-acyltransferases (Nat)"/>
    <property type="match status" value="1"/>
</dbReference>
<name>A0A3B0UD25_9ZZZZ</name>
<dbReference type="Gene3D" id="3.40.630.30">
    <property type="match status" value="1"/>
</dbReference>
<dbReference type="InterPro" id="IPR000182">
    <property type="entry name" value="GNAT_dom"/>
</dbReference>
<evidence type="ECO:0000259" key="1">
    <source>
        <dbReference type="PROSITE" id="PS51186"/>
    </source>
</evidence>
<proteinExistence type="predicted"/>
<dbReference type="EMBL" id="UOEO01000227">
    <property type="protein sequence ID" value="VAW23247.1"/>
    <property type="molecule type" value="Genomic_DNA"/>
</dbReference>
<sequence length="188" mass="20310">MSRDFSTLNEEGENALITENQSPGLVVRKEVDADLGWIEQLHASAFGPGRFARSAFRVREAFARDKTLSLVAQFEGKPVASVWMTPISVSGENGYLLGPLATDPGFRNKGAGRLLVSQVSKMALARRQGNFVLLVGDAPYYAPLGYVRAIAGGIIFPGPVDPGRILVHCRDPERANILKGRIGAFDAK</sequence>